<keyword evidence="2" id="KW-0472">Membrane</keyword>
<gene>
    <name evidence="5" type="ORF">PIB30_065661</name>
</gene>
<organism evidence="5 6">
    <name type="scientific">Stylosanthes scabra</name>
    <dbReference type="NCBI Taxonomy" id="79078"/>
    <lineage>
        <taxon>Eukaryota</taxon>
        <taxon>Viridiplantae</taxon>
        <taxon>Streptophyta</taxon>
        <taxon>Embryophyta</taxon>
        <taxon>Tracheophyta</taxon>
        <taxon>Spermatophyta</taxon>
        <taxon>Magnoliopsida</taxon>
        <taxon>eudicotyledons</taxon>
        <taxon>Gunneridae</taxon>
        <taxon>Pentapetalae</taxon>
        <taxon>rosids</taxon>
        <taxon>fabids</taxon>
        <taxon>Fabales</taxon>
        <taxon>Fabaceae</taxon>
        <taxon>Papilionoideae</taxon>
        <taxon>50 kb inversion clade</taxon>
        <taxon>dalbergioids sensu lato</taxon>
        <taxon>Dalbergieae</taxon>
        <taxon>Pterocarpus clade</taxon>
        <taxon>Stylosanthes</taxon>
    </lineage>
</organism>
<evidence type="ECO:0000313" key="6">
    <source>
        <dbReference type="Proteomes" id="UP001341840"/>
    </source>
</evidence>
<evidence type="ECO:0000256" key="3">
    <source>
        <dbReference type="ARBA" id="ARBA00022729"/>
    </source>
</evidence>
<keyword evidence="6" id="KW-1185">Reference proteome</keyword>
<dbReference type="PANTHER" id="PTHR31044:SF126">
    <property type="entry name" value="GLYCOSYL HYDROLASE FAMILY 17 PROTEIN"/>
    <property type="match status" value="1"/>
</dbReference>
<name>A0ABU6YP40_9FABA</name>
<comment type="subcellular location">
    <subcellularLocation>
        <location evidence="1">Cell membrane</location>
        <topology evidence="1">Lipid-anchor</topology>
        <topology evidence="1">GPI-anchor</topology>
    </subcellularLocation>
</comment>
<dbReference type="Gene3D" id="1.20.58.1040">
    <property type="match status" value="1"/>
</dbReference>
<dbReference type="PANTHER" id="PTHR31044">
    <property type="entry name" value="BETA-1,3 GLUCANASE"/>
    <property type="match status" value="1"/>
</dbReference>
<sequence length="136" mass="14883">MDLSGQNQNKMLVGAKNVQYLEQEWCMFNTNAKDLSKLGESITYACTNGDCTALGYGSSCNNLDANGNASYAFNMYFQMQNQDLQACNFGGLAKLSMTNISTDTCNFPIQIKSSAPSSLMVPSLWLLVALPMVLFM</sequence>
<reference evidence="5 6" key="1">
    <citation type="journal article" date="2023" name="Plants (Basel)">
        <title>Bridging the Gap: Combining Genomics and Transcriptomics Approaches to Understand Stylosanthes scabra, an Orphan Legume from the Brazilian Caatinga.</title>
        <authorList>
            <person name="Ferreira-Neto J.R.C."/>
            <person name="da Silva M.D."/>
            <person name="Binneck E."/>
            <person name="de Melo N.F."/>
            <person name="da Silva R.H."/>
            <person name="de Melo A.L.T.M."/>
            <person name="Pandolfi V."/>
            <person name="Bustamante F.O."/>
            <person name="Brasileiro-Vidal A.C."/>
            <person name="Benko-Iseppon A.M."/>
        </authorList>
    </citation>
    <scope>NUCLEOTIDE SEQUENCE [LARGE SCALE GENOMIC DNA]</scope>
    <source>
        <tissue evidence="5">Leaves</tissue>
    </source>
</reference>
<accession>A0ABU6YP40</accession>
<feature type="domain" description="X8" evidence="4">
    <location>
        <begin position="24"/>
        <end position="107"/>
    </location>
</feature>
<keyword evidence="2" id="KW-0336">GPI-anchor</keyword>
<dbReference type="InterPro" id="IPR044788">
    <property type="entry name" value="X8_dom_prot"/>
</dbReference>
<dbReference type="EMBL" id="JASCZI010242454">
    <property type="protein sequence ID" value="MED6211130.1"/>
    <property type="molecule type" value="Genomic_DNA"/>
</dbReference>
<keyword evidence="3" id="KW-0732">Signal</keyword>
<evidence type="ECO:0000256" key="1">
    <source>
        <dbReference type="ARBA" id="ARBA00004609"/>
    </source>
</evidence>
<proteinExistence type="predicted"/>
<comment type="caution">
    <text evidence="5">The sequence shown here is derived from an EMBL/GenBank/DDBJ whole genome shotgun (WGS) entry which is preliminary data.</text>
</comment>
<keyword evidence="2" id="KW-0449">Lipoprotein</keyword>
<keyword evidence="2" id="KW-0325">Glycoprotein</keyword>
<dbReference type="SMART" id="SM00768">
    <property type="entry name" value="X8"/>
    <property type="match status" value="1"/>
</dbReference>
<dbReference type="Pfam" id="PF07983">
    <property type="entry name" value="X8"/>
    <property type="match status" value="1"/>
</dbReference>
<dbReference type="InterPro" id="IPR012946">
    <property type="entry name" value="X8"/>
</dbReference>
<evidence type="ECO:0000256" key="2">
    <source>
        <dbReference type="ARBA" id="ARBA00022622"/>
    </source>
</evidence>
<protein>
    <recommendedName>
        <fullName evidence="4">X8 domain-containing protein</fullName>
    </recommendedName>
</protein>
<dbReference type="Proteomes" id="UP001341840">
    <property type="component" value="Unassembled WGS sequence"/>
</dbReference>
<evidence type="ECO:0000313" key="5">
    <source>
        <dbReference type="EMBL" id="MED6211130.1"/>
    </source>
</evidence>
<evidence type="ECO:0000259" key="4">
    <source>
        <dbReference type="SMART" id="SM00768"/>
    </source>
</evidence>